<evidence type="ECO:0000313" key="2">
    <source>
        <dbReference type="EMBL" id="NEB89613.1"/>
    </source>
</evidence>
<dbReference type="AlphaFoldDB" id="A0A6G3T3C2"/>
<reference evidence="2" key="1">
    <citation type="submission" date="2020-01" db="EMBL/GenBank/DDBJ databases">
        <title>Insect and environment-associated Actinomycetes.</title>
        <authorList>
            <person name="Currrie C."/>
            <person name="Chevrette M."/>
            <person name="Carlson C."/>
            <person name="Stubbendieck R."/>
            <person name="Wendt-Pienkowski E."/>
        </authorList>
    </citation>
    <scope>NUCLEOTIDE SEQUENCE</scope>
    <source>
        <strain evidence="2">SID505</strain>
    </source>
</reference>
<evidence type="ECO:0000259" key="1">
    <source>
        <dbReference type="Pfam" id="PF22818"/>
    </source>
</evidence>
<organism evidence="2">
    <name type="scientific">Streptomyces anulatus</name>
    <name type="common">Streptomyces chrysomallus</name>
    <dbReference type="NCBI Taxonomy" id="1892"/>
    <lineage>
        <taxon>Bacteria</taxon>
        <taxon>Bacillati</taxon>
        <taxon>Actinomycetota</taxon>
        <taxon>Actinomycetes</taxon>
        <taxon>Kitasatosporales</taxon>
        <taxon>Streptomycetaceae</taxon>
        <taxon>Streptomyces</taxon>
    </lineage>
</organism>
<dbReference type="Gene3D" id="3.10.129.10">
    <property type="entry name" value="Hotdog Thioesterase"/>
    <property type="match status" value="1"/>
</dbReference>
<dbReference type="SUPFAM" id="SSF54637">
    <property type="entry name" value="Thioesterase/thiol ester dehydrase-isomerase"/>
    <property type="match status" value="1"/>
</dbReference>
<accession>A0A6G3T3C2</accession>
<sequence length="113" mass="11974">MTAASTASVTVTHRASLEPLFAESCADFPLLPGVSVLEYARTTAEAHLPAEGLRLRAVDRVRFTGVAFPGEELTVGLEWTRAGEDAWTCVAVVSTGRGKASSAHLRYVAEAGR</sequence>
<feature type="domain" description="ApeI dehydratase-like" evidence="1">
    <location>
        <begin position="26"/>
        <end position="84"/>
    </location>
</feature>
<name>A0A6G3T3C2_STRAQ</name>
<dbReference type="RefSeq" id="WP_164261410.1">
    <property type="nucleotide sequence ID" value="NZ_CP086102.1"/>
</dbReference>
<dbReference type="EMBL" id="JAAGMK010001028">
    <property type="protein sequence ID" value="NEB89613.1"/>
    <property type="molecule type" value="Genomic_DNA"/>
</dbReference>
<comment type="caution">
    <text evidence="2">The sequence shown here is derived from an EMBL/GenBank/DDBJ whole genome shotgun (WGS) entry which is preliminary data.</text>
</comment>
<gene>
    <name evidence="2" type="ORF">G3I43_36485</name>
</gene>
<dbReference type="InterPro" id="IPR054545">
    <property type="entry name" value="ApeI-like"/>
</dbReference>
<proteinExistence type="predicted"/>
<dbReference type="InterPro" id="IPR029069">
    <property type="entry name" value="HotDog_dom_sf"/>
</dbReference>
<protein>
    <recommendedName>
        <fullName evidence="1">ApeI dehydratase-like domain-containing protein</fullName>
    </recommendedName>
</protein>
<dbReference type="Pfam" id="PF22818">
    <property type="entry name" value="ApeI-like"/>
    <property type="match status" value="1"/>
</dbReference>